<evidence type="ECO:0000256" key="6">
    <source>
        <dbReference type="SAM" id="Phobius"/>
    </source>
</evidence>
<evidence type="ECO:0000256" key="3">
    <source>
        <dbReference type="ARBA" id="ARBA00022692"/>
    </source>
</evidence>
<dbReference type="InterPro" id="IPR001851">
    <property type="entry name" value="ABC_transp_permease"/>
</dbReference>
<dbReference type="AlphaFoldDB" id="A0A660LF11"/>
<proteinExistence type="predicted"/>
<protein>
    <submittedName>
        <fullName evidence="7">Nucleoside ABC transporter membrane protein</fullName>
    </submittedName>
</protein>
<evidence type="ECO:0000256" key="5">
    <source>
        <dbReference type="ARBA" id="ARBA00023136"/>
    </source>
</evidence>
<feature type="transmembrane region" description="Helical" evidence="6">
    <location>
        <begin position="133"/>
        <end position="154"/>
    </location>
</feature>
<keyword evidence="8" id="KW-1185">Reference proteome</keyword>
<evidence type="ECO:0000256" key="1">
    <source>
        <dbReference type="ARBA" id="ARBA00004651"/>
    </source>
</evidence>
<feature type="transmembrane region" description="Helical" evidence="6">
    <location>
        <begin position="6"/>
        <end position="31"/>
    </location>
</feature>
<feature type="transmembrane region" description="Helical" evidence="6">
    <location>
        <begin position="94"/>
        <end position="113"/>
    </location>
</feature>
<dbReference type="GO" id="GO:0005886">
    <property type="term" value="C:plasma membrane"/>
    <property type="evidence" value="ECO:0007669"/>
    <property type="project" value="UniProtKB-SubCell"/>
</dbReference>
<reference evidence="7 8" key="1">
    <citation type="submission" date="2018-10" db="EMBL/GenBank/DDBJ databases">
        <title>Genomic Encyclopedia of Archaeal and Bacterial Type Strains, Phase II (KMG-II): from individual species to whole genera.</title>
        <authorList>
            <person name="Goeker M."/>
        </authorList>
    </citation>
    <scope>NUCLEOTIDE SEQUENCE [LARGE SCALE GENOMIC DNA]</scope>
    <source>
        <strain evidence="7 8">DSM 14954</strain>
    </source>
</reference>
<accession>A0A660LF11</accession>
<dbReference type="RefSeq" id="WP_211339860.1">
    <property type="nucleotide sequence ID" value="NZ_RBIL01000001.1"/>
</dbReference>
<keyword evidence="2" id="KW-1003">Cell membrane</keyword>
<feature type="transmembrane region" description="Helical" evidence="6">
    <location>
        <begin position="38"/>
        <end position="60"/>
    </location>
</feature>
<feature type="transmembrane region" description="Helical" evidence="6">
    <location>
        <begin position="210"/>
        <end position="229"/>
    </location>
</feature>
<evidence type="ECO:0000256" key="2">
    <source>
        <dbReference type="ARBA" id="ARBA00022475"/>
    </source>
</evidence>
<sequence>MSDFLSIFDFALILSALRLASPILLAALGGVLTDRAGIFNIGLEGQMLTGAFLGFAGLYWTGSAWLGLLFGVAGATTLSLLFGLWVIKLKGDPIIVGLAVNLFAIGLTAYLTMPVFGVQGSYDDPALEGLPRLFGFSPLVYLAALAVPALWWLLFKHPFGVRLRAVGEDAEAASEAAIRPARVQFMACALCGVLCGLAGAQLALSLVTQWVQGMTAGRGFIALVAIMLARSHPVGAAAAALLFGLAYAMAVRLQGIGIPPQFVSMLPYVLTIAVLVLLARRLRNRPVTT</sequence>
<keyword evidence="4 6" id="KW-1133">Transmembrane helix</keyword>
<dbReference type="EMBL" id="RBIL01000001">
    <property type="protein sequence ID" value="RKQ91504.1"/>
    <property type="molecule type" value="Genomic_DNA"/>
</dbReference>
<dbReference type="Pfam" id="PF02653">
    <property type="entry name" value="BPD_transp_2"/>
    <property type="match status" value="1"/>
</dbReference>
<feature type="transmembrane region" description="Helical" evidence="6">
    <location>
        <begin position="185"/>
        <end position="204"/>
    </location>
</feature>
<keyword evidence="3 6" id="KW-0812">Transmembrane</keyword>
<dbReference type="CDD" id="cd06580">
    <property type="entry name" value="TM_PBP1_transp_TpRbsC_like"/>
    <property type="match status" value="1"/>
</dbReference>
<dbReference type="Proteomes" id="UP000278962">
    <property type="component" value="Unassembled WGS sequence"/>
</dbReference>
<evidence type="ECO:0000313" key="7">
    <source>
        <dbReference type="EMBL" id="RKQ91504.1"/>
    </source>
</evidence>
<dbReference type="GO" id="GO:0022857">
    <property type="term" value="F:transmembrane transporter activity"/>
    <property type="evidence" value="ECO:0007669"/>
    <property type="project" value="InterPro"/>
</dbReference>
<keyword evidence="5 6" id="KW-0472">Membrane</keyword>
<evidence type="ECO:0000313" key="8">
    <source>
        <dbReference type="Proteomes" id="UP000278962"/>
    </source>
</evidence>
<comment type="caution">
    <text evidence="7">The sequence shown here is derived from an EMBL/GenBank/DDBJ whole genome shotgun (WGS) entry which is preliminary data.</text>
</comment>
<evidence type="ECO:0000256" key="4">
    <source>
        <dbReference type="ARBA" id="ARBA00022989"/>
    </source>
</evidence>
<feature type="transmembrane region" description="Helical" evidence="6">
    <location>
        <begin position="236"/>
        <end position="256"/>
    </location>
</feature>
<gene>
    <name evidence="7" type="ORF">C8N24_1326</name>
</gene>
<comment type="subcellular location">
    <subcellularLocation>
        <location evidence="1">Cell membrane</location>
        <topology evidence="1">Multi-pass membrane protein</topology>
    </subcellularLocation>
</comment>
<feature type="transmembrane region" description="Helical" evidence="6">
    <location>
        <begin position="66"/>
        <end position="87"/>
    </location>
</feature>
<name>A0A660LF11_9ACTN</name>
<dbReference type="PANTHER" id="PTHR43370:SF1">
    <property type="entry name" value="GUANOSINE ABC TRANSPORTER PERMEASE PROTEIN NUPQ"/>
    <property type="match status" value="1"/>
</dbReference>
<dbReference type="PANTHER" id="PTHR43370">
    <property type="entry name" value="SUGAR ABC TRANSPORTER INTEGRAL MEMBRANE PROTEIN-RELATED"/>
    <property type="match status" value="1"/>
</dbReference>
<feature type="transmembrane region" description="Helical" evidence="6">
    <location>
        <begin position="262"/>
        <end position="279"/>
    </location>
</feature>
<organism evidence="7 8">
    <name type="scientific">Solirubrobacter pauli</name>
    <dbReference type="NCBI Taxonomy" id="166793"/>
    <lineage>
        <taxon>Bacteria</taxon>
        <taxon>Bacillati</taxon>
        <taxon>Actinomycetota</taxon>
        <taxon>Thermoleophilia</taxon>
        <taxon>Solirubrobacterales</taxon>
        <taxon>Solirubrobacteraceae</taxon>
        <taxon>Solirubrobacter</taxon>
    </lineage>
</organism>